<sequence>MIKSTMIKSTTTTKYTIAIPSYKRSTLIQSKTLKTLHRHGIQARKINIFVANDDEYKIYKAAIPKQLYNNLIIGEIGLKNQRNFISNYYPVGTHIVELDDDIDDIIQLHTRTKQQPTHPKQLQTQKQLQSISSPLSKSANYTTPINNLDLFIKKAFKLCSEKQAYLWGVYPVSNPYFMTDTVTTDLRFIVGPMWGIINRHSDDLILSIDEKENTQRTLQYYVKDSTVIRFNNISIITKYYKTPGGMQETHGNRSISAMKSAQLLHAQYPTLTTVWRRRKTGFPEVRLLKTGKRIKI</sequence>
<reference evidence="1" key="1">
    <citation type="journal article" date="2020" name="Nature">
        <title>Giant virus diversity and host interactions through global metagenomics.</title>
        <authorList>
            <person name="Schulz F."/>
            <person name="Roux S."/>
            <person name="Paez-Espino D."/>
            <person name="Jungbluth S."/>
            <person name="Walsh D.A."/>
            <person name="Denef V.J."/>
            <person name="McMahon K.D."/>
            <person name="Konstantinidis K.T."/>
            <person name="Eloe-Fadrosh E.A."/>
            <person name="Kyrpides N.C."/>
            <person name="Woyke T."/>
        </authorList>
    </citation>
    <scope>NUCLEOTIDE SEQUENCE</scope>
    <source>
        <strain evidence="1">GVMAG-M-3300023184-13</strain>
    </source>
</reference>
<dbReference type="EMBL" id="MN739983">
    <property type="protein sequence ID" value="QHT81495.1"/>
    <property type="molecule type" value="Genomic_DNA"/>
</dbReference>
<organism evidence="1">
    <name type="scientific">viral metagenome</name>
    <dbReference type="NCBI Taxonomy" id="1070528"/>
    <lineage>
        <taxon>unclassified sequences</taxon>
        <taxon>metagenomes</taxon>
        <taxon>organismal metagenomes</taxon>
    </lineage>
</organism>
<dbReference type="AlphaFoldDB" id="A0A6C0HN02"/>
<name>A0A6C0HN02_9ZZZZ</name>
<evidence type="ECO:0008006" key="2">
    <source>
        <dbReference type="Google" id="ProtNLM"/>
    </source>
</evidence>
<protein>
    <recommendedName>
        <fullName evidence="2">Glycosyltransferase 2-like domain-containing protein</fullName>
    </recommendedName>
</protein>
<accession>A0A6C0HN02</accession>
<evidence type="ECO:0000313" key="1">
    <source>
        <dbReference type="EMBL" id="QHT81495.1"/>
    </source>
</evidence>
<proteinExistence type="predicted"/>